<keyword evidence="3" id="KW-1185">Reference proteome</keyword>
<name>A0A7W7YQ14_9BACT</name>
<evidence type="ECO:0000313" key="2">
    <source>
        <dbReference type="EMBL" id="MBB5040077.1"/>
    </source>
</evidence>
<gene>
    <name evidence="2" type="ORF">HNQ64_004356</name>
</gene>
<feature type="chain" id="PRO_5031070762" evidence="1">
    <location>
        <begin position="25"/>
        <end position="391"/>
    </location>
</feature>
<protein>
    <submittedName>
        <fullName evidence="2">Uncharacterized protein</fullName>
    </submittedName>
</protein>
<accession>A0A7W7YQ14</accession>
<keyword evidence="1" id="KW-0732">Signal</keyword>
<dbReference type="AlphaFoldDB" id="A0A7W7YQ14"/>
<reference evidence="2 3" key="1">
    <citation type="submission" date="2020-08" db="EMBL/GenBank/DDBJ databases">
        <title>Genomic Encyclopedia of Type Strains, Phase IV (KMG-IV): sequencing the most valuable type-strain genomes for metagenomic binning, comparative biology and taxonomic classification.</title>
        <authorList>
            <person name="Goeker M."/>
        </authorList>
    </citation>
    <scope>NUCLEOTIDE SEQUENCE [LARGE SCALE GENOMIC DNA]</scope>
    <source>
        <strain evidence="2 3">DSM 12251</strain>
    </source>
</reference>
<evidence type="ECO:0000313" key="3">
    <source>
        <dbReference type="Proteomes" id="UP000534294"/>
    </source>
</evidence>
<organism evidence="2 3">
    <name type="scientific">Prosthecobacter dejongeii</name>
    <dbReference type="NCBI Taxonomy" id="48465"/>
    <lineage>
        <taxon>Bacteria</taxon>
        <taxon>Pseudomonadati</taxon>
        <taxon>Verrucomicrobiota</taxon>
        <taxon>Verrucomicrobiia</taxon>
        <taxon>Verrucomicrobiales</taxon>
        <taxon>Verrucomicrobiaceae</taxon>
        <taxon>Prosthecobacter</taxon>
    </lineage>
</organism>
<evidence type="ECO:0000256" key="1">
    <source>
        <dbReference type="SAM" id="SignalP"/>
    </source>
</evidence>
<dbReference type="EMBL" id="JACHIF010000011">
    <property type="protein sequence ID" value="MBB5040077.1"/>
    <property type="molecule type" value="Genomic_DNA"/>
</dbReference>
<comment type="caution">
    <text evidence="2">The sequence shown here is derived from an EMBL/GenBank/DDBJ whole genome shotgun (WGS) entry which is preliminary data.</text>
</comment>
<dbReference type="Proteomes" id="UP000534294">
    <property type="component" value="Unassembled WGS sequence"/>
</dbReference>
<sequence length="391" mass="43928">MSSFVNLSNIWLVCLFILAFTAAAEKPAVLVCGADVVTVGDAWTKISLMRNEADTLLMQGKMDTFTAKTTAILVHLRFMETNAIMLIGRRQRILQRSLLSAESLTDEIMRLAQEGEARSLDERWTEMKAVLQLAAAQFPDEALMSTERFAHLLPPVKPILHIQMEPLTELQPGKPVRLKFQIVYIQDLRPVAGEDLLLTHGALLHAMICDESLTDYHHEHPEPTGKSGEWELTFVPRLNQPYRLWINAVPKETGREEFAMNQISLLSNPSAAAKKETVLAANAAELRAKMAWITESPPKAKAINRANLKILDAAGDAVTDLEDYMEAQAHIVGIHEDFRTLLHVHPENERDEVGGEIRFSFNPPQAGFYRLFVQIKRQGVFLTFPFGIQVK</sequence>
<feature type="signal peptide" evidence="1">
    <location>
        <begin position="1"/>
        <end position="24"/>
    </location>
</feature>
<dbReference type="RefSeq" id="WP_184212472.1">
    <property type="nucleotide sequence ID" value="NZ_JACHIF010000011.1"/>
</dbReference>
<proteinExistence type="predicted"/>